<feature type="compositionally biased region" description="Low complexity" evidence="1">
    <location>
        <begin position="219"/>
        <end position="230"/>
    </location>
</feature>
<feature type="compositionally biased region" description="Low complexity" evidence="1">
    <location>
        <begin position="243"/>
        <end position="285"/>
    </location>
</feature>
<name>A0A1W1W4Y5_9BACT</name>
<reference evidence="2 3" key="1">
    <citation type="submission" date="2017-04" db="EMBL/GenBank/DDBJ databases">
        <authorList>
            <person name="Afonso C.L."/>
            <person name="Miller P.J."/>
            <person name="Scott M.A."/>
            <person name="Spackman E."/>
            <person name="Goraichik I."/>
            <person name="Dimitrov K.M."/>
            <person name="Suarez D.L."/>
            <person name="Swayne D.E."/>
        </authorList>
    </citation>
    <scope>NUCLEOTIDE SEQUENCE [LARGE SCALE GENOMIC DNA]</scope>
    <source>
        <strain evidence="2 3">DSM 11622</strain>
    </source>
</reference>
<proteinExistence type="predicted"/>
<keyword evidence="3" id="KW-1185">Reference proteome</keyword>
<evidence type="ECO:0000313" key="2">
    <source>
        <dbReference type="EMBL" id="SMC00665.1"/>
    </source>
</evidence>
<organism evidence="2 3">
    <name type="scientific">Hymenobacter roseosalivarius DSM 11622</name>
    <dbReference type="NCBI Taxonomy" id="645990"/>
    <lineage>
        <taxon>Bacteria</taxon>
        <taxon>Pseudomonadati</taxon>
        <taxon>Bacteroidota</taxon>
        <taxon>Cytophagia</taxon>
        <taxon>Cytophagales</taxon>
        <taxon>Hymenobacteraceae</taxon>
        <taxon>Hymenobacter</taxon>
    </lineage>
</organism>
<protein>
    <submittedName>
        <fullName evidence="2">Uncharacterized protein</fullName>
    </submittedName>
</protein>
<evidence type="ECO:0000256" key="1">
    <source>
        <dbReference type="SAM" id="MobiDB-lite"/>
    </source>
</evidence>
<dbReference type="OrthoDB" id="883270at2"/>
<evidence type="ECO:0000313" key="3">
    <source>
        <dbReference type="Proteomes" id="UP000192266"/>
    </source>
</evidence>
<dbReference type="AlphaFoldDB" id="A0A1W1W4Y5"/>
<feature type="compositionally biased region" description="Polar residues" evidence="1">
    <location>
        <begin position="42"/>
        <end position="71"/>
    </location>
</feature>
<dbReference type="RefSeq" id="WP_084448095.1">
    <property type="nucleotide sequence ID" value="NZ_FWWW01000116.1"/>
</dbReference>
<feature type="region of interest" description="Disordered" evidence="1">
    <location>
        <begin position="42"/>
        <end position="126"/>
    </location>
</feature>
<sequence>MKVAARPPEKVLLIRNPAPGKYDIDFSATRRSHVTIRSLTLTTIMENKPNQPNPGSTPSSTGANAGGFSQKTSSAQGSTGKASGAAGSASTAGGGLNDSDSQNDNKNQSQNRGEQGSGSGVGGSVKSWVDQLGLNDTLNQLPQSVKDLSSKATTQFGKLTTTQQIVGGALLIGGLSWLALRSKSSDKDKTYKGKTYKGKSGKKDKSAYRGSVSSESAKYGSTGSYGSSSYGSGGSYGSDSDKSNSGYRPAPGSGSSNSGSSYRSGSSSGSDYGSSSINQSGSQSGYRGGMGSSSSSASDYDSSL</sequence>
<dbReference type="EMBL" id="FWWW01000116">
    <property type="protein sequence ID" value="SMC00665.1"/>
    <property type="molecule type" value="Genomic_DNA"/>
</dbReference>
<gene>
    <name evidence="2" type="ORF">SAMN00120144_4371</name>
</gene>
<dbReference type="Proteomes" id="UP000192266">
    <property type="component" value="Unassembled WGS sequence"/>
</dbReference>
<feature type="compositionally biased region" description="Low complexity" evidence="1">
    <location>
        <begin position="292"/>
        <end position="304"/>
    </location>
</feature>
<feature type="compositionally biased region" description="Low complexity" evidence="1">
    <location>
        <begin position="72"/>
        <end position="111"/>
    </location>
</feature>
<accession>A0A1W1W4Y5</accession>
<feature type="region of interest" description="Disordered" evidence="1">
    <location>
        <begin position="187"/>
        <end position="304"/>
    </location>
</feature>